<feature type="region of interest" description="Disordered" evidence="1">
    <location>
        <begin position="1"/>
        <end position="33"/>
    </location>
</feature>
<feature type="region of interest" description="Disordered" evidence="1">
    <location>
        <begin position="130"/>
        <end position="280"/>
    </location>
</feature>
<name>A0A368RNR2_SETIT</name>
<feature type="compositionally biased region" description="Low complexity" evidence="1">
    <location>
        <begin position="163"/>
        <end position="172"/>
    </location>
</feature>
<feature type="compositionally biased region" description="Polar residues" evidence="1">
    <location>
        <begin position="1"/>
        <end position="19"/>
    </location>
</feature>
<feature type="region of interest" description="Disordered" evidence="1">
    <location>
        <begin position="70"/>
        <end position="89"/>
    </location>
</feature>
<organism evidence="2">
    <name type="scientific">Setaria italica</name>
    <name type="common">Foxtail millet</name>
    <name type="synonym">Panicum italicum</name>
    <dbReference type="NCBI Taxonomy" id="4555"/>
    <lineage>
        <taxon>Eukaryota</taxon>
        <taxon>Viridiplantae</taxon>
        <taxon>Streptophyta</taxon>
        <taxon>Embryophyta</taxon>
        <taxon>Tracheophyta</taxon>
        <taxon>Spermatophyta</taxon>
        <taxon>Magnoliopsida</taxon>
        <taxon>Liliopsida</taxon>
        <taxon>Poales</taxon>
        <taxon>Poaceae</taxon>
        <taxon>PACMAD clade</taxon>
        <taxon>Panicoideae</taxon>
        <taxon>Panicodae</taxon>
        <taxon>Paniceae</taxon>
        <taxon>Cenchrinae</taxon>
        <taxon>Setaria</taxon>
    </lineage>
</organism>
<protein>
    <submittedName>
        <fullName evidence="2">Uncharacterized protein</fullName>
    </submittedName>
</protein>
<reference evidence="2" key="1">
    <citation type="journal article" date="2012" name="Nat. Biotechnol.">
        <title>Reference genome sequence of the model plant Setaria.</title>
        <authorList>
            <person name="Bennetzen J.L."/>
            <person name="Schmutz J."/>
            <person name="Wang H."/>
            <person name="Percifield R."/>
            <person name="Hawkins J."/>
            <person name="Pontaroli A.C."/>
            <person name="Estep M."/>
            <person name="Feng L."/>
            <person name="Vaughn J.N."/>
            <person name="Grimwood J."/>
            <person name="Jenkins J."/>
            <person name="Barry K."/>
            <person name="Lindquist E."/>
            <person name="Hellsten U."/>
            <person name="Deshpande S."/>
            <person name="Wang X."/>
            <person name="Wu X."/>
            <person name="Mitros T."/>
            <person name="Triplett J."/>
            <person name="Yang X."/>
            <person name="Ye C.Y."/>
            <person name="Mauro-Herrera M."/>
            <person name="Wang L."/>
            <person name="Li P."/>
            <person name="Sharma M."/>
            <person name="Sharma R."/>
            <person name="Ronald P.C."/>
            <person name="Panaud O."/>
            <person name="Kellogg E.A."/>
            <person name="Brutnell T.P."/>
            <person name="Doust A.N."/>
            <person name="Tuskan G.A."/>
            <person name="Rokhsar D."/>
            <person name="Devos K.M."/>
        </authorList>
    </citation>
    <scope>NUCLEOTIDE SEQUENCE [LARGE SCALE GENOMIC DNA]</scope>
    <source>
        <strain evidence="2">Yugu1</strain>
    </source>
</reference>
<proteinExistence type="predicted"/>
<accession>A0A368RNR2</accession>
<sequence>MLSTFSDSSCRLTSENAAASPSPGEASVDRGEGGSALEPHLLLSASARGDCSMESLLMTSSGILLTGARAAPLLRPPPPSASSSGGMRRPQLNRRLALPHSGSTLRVVICIPDSSAPTPLFVPAAATSAASPLPVNENDGLCTNSRSWPRPSPSGAASPTLRGAGEAAAAGERSVWESEKSPKRGLSRRKKAGVERSGERRLNSAASAKGARAGEPSGPSPARTVSAKGRPGSLGRYERRSDGPDAKAVERSKRSSRGSPPAASPDWNGSPSTPIGTLARISGRSSSRNLIDAFMEIAGGPAGRPGSASAGGGFAAEIKQFRGSGAGETAEERWGSIGLGMGGRGEVGCACIFLAFPFWCRLSRPITGLPSVPASALLQA</sequence>
<reference evidence="2" key="2">
    <citation type="submission" date="2015-07" db="EMBL/GenBank/DDBJ databases">
        <authorList>
            <person name="Noorani M."/>
        </authorList>
    </citation>
    <scope>NUCLEOTIDE SEQUENCE</scope>
    <source>
        <strain evidence="2">Yugu1</strain>
    </source>
</reference>
<gene>
    <name evidence="2" type="ORF">SETIT_6G206200v2</name>
</gene>
<dbReference type="AlphaFoldDB" id="A0A368RNR2"/>
<evidence type="ECO:0000313" key="2">
    <source>
        <dbReference type="EMBL" id="RCV31791.1"/>
    </source>
</evidence>
<feature type="compositionally biased region" description="Basic and acidic residues" evidence="1">
    <location>
        <begin position="192"/>
        <end position="202"/>
    </location>
</feature>
<evidence type="ECO:0000256" key="1">
    <source>
        <dbReference type="SAM" id="MobiDB-lite"/>
    </source>
</evidence>
<dbReference type="EMBL" id="CM003533">
    <property type="protein sequence ID" value="RCV31791.1"/>
    <property type="molecule type" value="Genomic_DNA"/>
</dbReference>
<feature type="compositionally biased region" description="Basic and acidic residues" evidence="1">
    <location>
        <begin position="236"/>
        <end position="253"/>
    </location>
</feature>